<feature type="domain" description="Orn/Lys/Arg decarboxylases family 1 pyridoxal-P attachment site" evidence="6">
    <location>
        <begin position="20"/>
        <end position="316"/>
    </location>
</feature>
<dbReference type="InterPro" id="IPR000310">
    <property type="entry name" value="Orn/Lys/Arg_deCO2ase_major_dom"/>
</dbReference>
<dbReference type="PANTHER" id="PTHR43277">
    <property type="entry name" value="ARGININE DECARBOXYLASE"/>
    <property type="match status" value="1"/>
</dbReference>
<evidence type="ECO:0000256" key="2">
    <source>
        <dbReference type="ARBA" id="ARBA00010671"/>
    </source>
</evidence>
<dbReference type="InterPro" id="IPR036633">
    <property type="entry name" value="Prn/Lys/Arg_de-COase_C_sf"/>
</dbReference>
<dbReference type="InterPro" id="IPR052357">
    <property type="entry name" value="Orn_Lys_Arg_decarboxylase-I"/>
</dbReference>
<dbReference type="Proteomes" id="UP000621454">
    <property type="component" value="Unassembled WGS sequence"/>
</dbReference>
<comment type="similarity">
    <text evidence="2">Belongs to the Orn/Lys/Arg decarboxylase class-I family.</text>
</comment>
<evidence type="ECO:0000256" key="3">
    <source>
        <dbReference type="ARBA" id="ARBA00022793"/>
    </source>
</evidence>
<evidence type="ECO:0000313" key="9">
    <source>
        <dbReference type="Proteomes" id="UP000621454"/>
    </source>
</evidence>
<name>A0A916T0T1_9ACTN</name>
<sequence length="503" mass="52554">MTLEFSDLRDGLDMAAMSSTPYADAIAAHAARDSIRLMVPGHAADVQAAPTLASFFGERTLQLDLPQLITGIDKGIDNPLQRSLDMAARAWGARRTWFMTNGASQANRVACIALGAFRRPSDPVVAQRSMHSSFTDGAVIAGLSPRFVQPSIDAVMGIHHGVTADALRDRLDSVESPKAVFVVSPSYFGAVADVAGLAEVAHEREVPLIVDGAWGPHFGFHPDLPGNPLDLGADLLISSTHKLGGSLTQSAMLHLAEGRFADELEPLIARANLMAQSTSCSALLLASLDIARDRLEKGSDGIGASIALADELRARIRAGGRFGIVSDGFGSFCDIVATDPLRVSIDVSVAGLNGHAVHEALLADHGIYLEISTDRCVVALVAPGVAVDIDRVIAALHSFAPGGDAPEPPALRLPEPGSLAMLPRDAYFAAAQTVPIAEAIGRVATESLAAYPPGIPNVLPGEVITAEVVAFLQAVSASPGGYVRGASDPDVTTLRVVADHPRQ</sequence>
<dbReference type="RefSeq" id="WP_229742177.1">
    <property type="nucleotide sequence ID" value="NZ_BMGC01000004.1"/>
</dbReference>
<dbReference type="GO" id="GO:0016831">
    <property type="term" value="F:carboxy-lyase activity"/>
    <property type="evidence" value="ECO:0007669"/>
    <property type="project" value="UniProtKB-KW"/>
</dbReference>
<dbReference type="EMBL" id="BMGC01000004">
    <property type="protein sequence ID" value="GGB23303.1"/>
    <property type="molecule type" value="Genomic_DNA"/>
</dbReference>
<comment type="cofactor">
    <cofactor evidence="1">
        <name>pyridoxal 5'-phosphate</name>
        <dbReference type="ChEBI" id="CHEBI:597326"/>
    </cofactor>
</comment>
<evidence type="ECO:0000256" key="5">
    <source>
        <dbReference type="ARBA" id="ARBA00023239"/>
    </source>
</evidence>
<dbReference type="PANTHER" id="PTHR43277:SF4">
    <property type="entry name" value="ARGININE DECARBOXYLASE"/>
    <property type="match status" value="1"/>
</dbReference>
<keyword evidence="5" id="KW-0456">Lyase</keyword>
<gene>
    <name evidence="8" type="primary">speA</name>
    <name evidence="8" type="ORF">GCM10011489_09410</name>
</gene>
<feature type="domain" description="Orn/Lys/Arg decarboxylase C-terminal" evidence="7">
    <location>
        <begin position="419"/>
        <end position="476"/>
    </location>
</feature>
<dbReference type="Pfam" id="PF03711">
    <property type="entry name" value="OKR_DC_1_C"/>
    <property type="match status" value="1"/>
</dbReference>
<keyword evidence="3" id="KW-0210">Decarboxylase</keyword>
<keyword evidence="9" id="KW-1185">Reference proteome</keyword>
<dbReference type="SUPFAM" id="SSF53383">
    <property type="entry name" value="PLP-dependent transferases"/>
    <property type="match status" value="1"/>
</dbReference>
<evidence type="ECO:0000256" key="1">
    <source>
        <dbReference type="ARBA" id="ARBA00001933"/>
    </source>
</evidence>
<accession>A0A916T0T1</accession>
<evidence type="ECO:0000313" key="8">
    <source>
        <dbReference type="EMBL" id="GGB23303.1"/>
    </source>
</evidence>
<comment type="caution">
    <text evidence="8">The sequence shown here is derived from an EMBL/GenBank/DDBJ whole genome shotgun (WGS) entry which is preliminary data.</text>
</comment>
<dbReference type="SUPFAM" id="SSF55904">
    <property type="entry name" value="Ornithine decarboxylase C-terminal domain"/>
    <property type="match status" value="1"/>
</dbReference>
<dbReference type="Pfam" id="PF01276">
    <property type="entry name" value="OKR_DC_1"/>
    <property type="match status" value="1"/>
</dbReference>
<dbReference type="Gene3D" id="3.90.100.10">
    <property type="entry name" value="Orn/Lys/Arg decarboxylase, C-terminal domain"/>
    <property type="match status" value="1"/>
</dbReference>
<evidence type="ECO:0000259" key="6">
    <source>
        <dbReference type="Pfam" id="PF01276"/>
    </source>
</evidence>
<proteinExistence type="inferred from homology"/>
<evidence type="ECO:0000259" key="7">
    <source>
        <dbReference type="Pfam" id="PF03711"/>
    </source>
</evidence>
<dbReference type="AlphaFoldDB" id="A0A916T0T1"/>
<evidence type="ECO:0000256" key="4">
    <source>
        <dbReference type="ARBA" id="ARBA00022898"/>
    </source>
</evidence>
<dbReference type="InterPro" id="IPR015421">
    <property type="entry name" value="PyrdxlP-dep_Trfase_major"/>
</dbReference>
<protein>
    <submittedName>
        <fullName evidence="8">Arginine decarboxylase</fullName>
    </submittedName>
</protein>
<reference evidence="8" key="2">
    <citation type="submission" date="2020-09" db="EMBL/GenBank/DDBJ databases">
        <authorList>
            <person name="Sun Q."/>
            <person name="Zhou Y."/>
        </authorList>
    </citation>
    <scope>NUCLEOTIDE SEQUENCE</scope>
    <source>
        <strain evidence="8">CGMCC 1.12827</strain>
    </source>
</reference>
<dbReference type="InterPro" id="IPR008286">
    <property type="entry name" value="Prn/Lys/Arg_de-COase_C"/>
</dbReference>
<dbReference type="InterPro" id="IPR015424">
    <property type="entry name" value="PyrdxlP-dep_Trfase"/>
</dbReference>
<dbReference type="Gene3D" id="3.40.640.10">
    <property type="entry name" value="Type I PLP-dependent aspartate aminotransferase-like (Major domain)"/>
    <property type="match status" value="1"/>
</dbReference>
<organism evidence="8 9">
    <name type="scientific">Gordonia jinhuaensis</name>
    <dbReference type="NCBI Taxonomy" id="1517702"/>
    <lineage>
        <taxon>Bacteria</taxon>
        <taxon>Bacillati</taxon>
        <taxon>Actinomycetota</taxon>
        <taxon>Actinomycetes</taxon>
        <taxon>Mycobacteriales</taxon>
        <taxon>Gordoniaceae</taxon>
        <taxon>Gordonia</taxon>
    </lineage>
</organism>
<keyword evidence="4" id="KW-0663">Pyridoxal phosphate</keyword>
<reference evidence="8" key="1">
    <citation type="journal article" date="2014" name="Int. J. Syst. Evol. Microbiol.">
        <title>Complete genome sequence of Corynebacterium casei LMG S-19264T (=DSM 44701T), isolated from a smear-ripened cheese.</title>
        <authorList>
            <consortium name="US DOE Joint Genome Institute (JGI-PGF)"/>
            <person name="Walter F."/>
            <person name="Albersmeier A."/>
            <person name="Kalinowski J."/>
            <person name="Ruckert C."/>
        </authorList>
    </citation>
    <scope>NUCLEOTIDE SEQUENCE</scope>
    <source>
        <strain evidence="8">CGMCC 1.12827</strain>
    </source>
</reference>